<feature type="domain" description="Restriction of telomere capping protein 4 C-terminal" evidence="9">
    <location>
        <begin position="399"/>
        <end position="516"/>
    </location>
</feature>
<dbReference type="PANTHER" id="PTHR41391">
    <property type="entry name" value="RESTRICTION OF TELOMERE CAPPING PROTEIN 4"/>
    <property type="match status" value="1"/>
</dbReference>
<dbReference type="OrthoDB" id="128308at2759"/>
<keyword evidence="6" id="KW-0963">Cytoplasm</keyword>
<comment type="subcellular location">
    <subcellularLocation>
        <location evidence="3">Cytoplasm</location>
    </subcellularLocation>
    <subcellularLocation>
        <location evidence="2">Nucleus</location>
    </subcellularLocation>
</comment>
<evidence type="ECO:0000259" key="9">
    <source>
        <dbReference type="SMART" id="SM01312"/>
    </source>
</evidence>
<keyword evidence="11" id="KW-1185">Reference proteome</keyword>
<dbReference type="InParanoid" id="A0A136JFS1"/>
<protein>
    <recommendedName>
        <fullName evidence="5">Restriction of telomere capping protein 4</fullName>
    </recommendedName>
</protein>
<dbReference type="SMART" id="SM01312">
    <property type="entry name" value="RTC4"/>
    <property type="match status" value="1"/>
</dbReference>
<dbReference type="AlphaFoldDB" id="A0A136JFS1"/>
<sequence>MSDLDVMAPPLASSDEEGMPSLTDNVTSVTNRPRREESISDGDDSDQRSRTADIQRSTWNTQSQTKSRGGASLAHRGEPSAKYARASRDQSAGRLMKERSNDAEATSSQEKAGSQPSSQYIDETYGWTRPSSQKSKATKGKIRRPPDGLARGAGNRSYSSKDRARDSKRTAKEQASLSSSDKNPPSPAKTGLKMPQMESSPEPTSPKPTLKRSAGVLESPDVSPKKEFLRGPSRVDMDTDKESPEPPRLRLPGLTSADDYSSFQVSASQEVESAPLPSLRFPLSQNGTDDELSSIGNADEDLGIFNEPTRTKSLVDDDDEPSEAEHTEGAAQCPMCHAAVDPALLKKHTGVDRMSIRQQTAFCRLHQRKEASSGTTYPKVDWAGIDRRLGSHRGFLKKILEGRQPSHYADTYQDKLKDKTQRTLFKSGDALTPGYYGPRGLRVMTEFVVRDLGDVLRKRAVEDMLVSSRGHTRYVQSVLVPELAVCLIMEDMSVSVRRARAVLEESKAVGELLNEDVGDFVLDAISGDDDDNDEEYEW</sequence>
<gene>
    <name evidence="10" type="ORF">Micbo1qcDRAFT_231137</name>
</gene>
<dbReference type="GO" id="GO:0005634">
    <property type="term" value="C:nucleus"/>
    <property type="evidence" value="ECO:0007669"/>
    <property type="project" value="UniProtKB-SubCell"/>
</dbReference>
<feature type="compositionally biased region" description="Polar residues" evidence="8">
    <location>
        <begin position="103"/>
        <end position="121"/>
    </location>
</feature>
<dbReference type="InterPro" id="IPR028094">
    <property type="entry name" value="RTC4_C"/>
</dbReference>
<evidence type="ECO:0000256" key="3">
    <source>
        <dbReference type="ARBA" id="ARBA00004496"/>
    </source>
</evidence>
<feature type="region of interest" description="Disordered" evidence="8">
    <location>
        <begin position="310"/>
        <end position="330"/>
    </location>
</feature>
<evidence type="ECO:0000256" key="5">
    <source>
        <dbReference type="ARBA" id="ARBA00015162"/>
    </source>
</evidence>
<evidence type="ECO:0000256" key="2">
    <source>
        <dbReference type="ARBA" id="ARBA00004123"/>
    </source>
</evidence>
<evidence type="ECO:0000256" key="7">
    <source>
        <dbReference type="ARBA" id="ARBA00023242"/>
    </source>
</evidence>
<proteinExistence type="inferred from homology"/>
<name>A0A136JFS1_9PEZI</name>
<evidence type="ECO:0000256" key="4">
    <source>
        <dbReference type="ARBA" id="ARBA00009461"/>
    </source>
</evidence>
<dbReference type="Proteomes" id="UP000070501">
    <property type="component" value="Unassembled WGS sequence"/>
</dbReference>
<keyword evidence="7" id="KW-0539">Nucleus</keyword>
<evidence type="ECO:0000256" key="1">
    <source>
        <dbReference type="ARBA" id="ARBA00002738"/>
    </source>
</evidence>
<reference evidence="11" key="1">
    <citation type="submission" date="2016-02" db="EMBL/GenBank/DDBJ databases">
        <title>Draft genome sequence of Microdochium bolleyi, a fungal endophyte of beachgrass.</title>
        <authorList>
            <consortium name="DOE Joint Genome Institute"/>
            <person name="David A.S."/>
            <person name="May G."/>
            <person name="Haridas S."/>
            <person name="Lim J."/>
            <person name="Wang M."/>
            <person name="Labutti K."/>
            <person name="Lipzen A."/>
            <person name="Barry K."/>
            <person name="Grigoriev I.V."/>
        </authorList>
    </citation>
    <scope>NUCLEOTIDE SEQUENCE [LARGE SCALE GENOMIC DNA]</scope>
    <source>
        <strain evidence="11">J235TASD1</strain>
    </source>
</reference>
<dbReference type="Pfam" id="PF14474">
    <property type="entry name" value="RTC4"/>
    <property type="match status" value="1"/>
</dbReference>
<feature type="compositionally biased region" description="Polar residues" evidence="8">
    <location>
        <begin position="22"/>
        <end position="31"/>
    </location>
</feature>
<feature type="compositionally biased region" description="Basic and acidic residues" evidence="8">
    <location>
        <begin position="159"/>
        <end position="172"/>
    </location>
</feature>
<feature type="compositionally biased region" description="Polar residues" evidence="8">
    <location>
        <begin position="173"/>
        <end position="183"/>
    </location>
</feature>
<feature type="region of interest" description="Disordered" evidence="8">
    <location>
        <begin position="1"/>
        <end position="256"/>
    </location>
</feature>
<evidence type="ECO:0000313" key="10">
    <source>
        <dbReference type="EMBL" id="KXJ95997.1"/>
    </source>
</evidence>
<dbReference type="STRING" id="196109.A0A136JFS1"/>
<dbReference type="EMBL" id="KQ964246">
    <property type="protein sequence ID" value="KXJ95997.1"/>
    <property type="molecule type" value="Genomic_DNA"/>
</dbReference>
<organism evidence="10 11">
    <name type="scientific">Microdochium bolleyi</name>
    <dbReference type="NCBI Taxonomy" id="196109"/>
    <lineage>
        <taxon>Eukaryota</taxon>
        <taxon>Fungi</taxon>
        <taxon>Dikarya</taxon>
        <taxon>Ascomycota</taxon>
        <taxon>Pezizomycotina</taxon>
        <taxon>Sordariomycetes</taxon>
        <taxon>Xylariomycetidae</taxon>
        <taxon>Xylariales</taxon>
        <taxon>Microdochiaceae</taxon>
        <taxon>Microdochium</taxon>
    </lineage>
</organism>
<comment type="similarity">
    <text evidence="4">Belongs to the RTC4 family.</text>
</comment>
<comment type="function">
    <text evidence="1">May be involved in a process influencing telomere capping.</text>
</comment>
<evidence type="ECO:0000313" key="11">
    <source>
        <dbReference type="Proteomes" id="UP000070501"/>
    </source>
</evidence>
<dbReference type="PANTHER" id="PTHR41391:SF1">
    <property type="entry name" value="RESTRICTION OF TELOMERE CAPPING PROTEIN 4"/>
    <property type="match status" value="1"/>
</dbReference>
<evidence type="ECO:0000256" key="6">
    <source>
        <dbReference type="ARBA" id="ARBA00022490"/>
    </source>
</evidence>
<feature type="compositionally biased region" description="Basic and acidic residues" evidence="8">
    <location>
        <begin position="223"/>
        <end position="248"/>
    </location>
</feature>
<evidence type="ECO:0000256" key="8">
    <source>
        <dbReference type="SAM" id="MobiDB-lite"/>
    </source>
</evidence>
<feature type="compositionally biased region" description="Polar residues" evidence="8">
    <location>
        <begin position="54"/>
        <end position="67"/>
    </location>
</feature>
<accession>A0A136JFS1</accession>
<dbReference type="GO" id="GO:0005737">
    <property type="term" value="C:cytoplasm"/>
    <property type="evidence" value="ECO:0007669"/>
    <property type="project" value="UniProtKB-SubCell"/>
</dbReference>
<dbReference type="InterPro" id="IPR039024">
    <property type="entry name" value="RTC4"/>
</dbReference>